<dbReference type="GO" id="GO:0009146">
    <property type="term" value="P:purine nucleoside triphosphate catabolic process"/>
    <property type="evidence" value="ECO:0007669"/>
    <property type="project" value="UniProtKB-UniRule"/>
</dbReference>
<feature type="binding site" evidence="10">
    <location>
        <begin position="9"/>
        <end position="14"/>
    </location>
    <ligand>
        <name>substrate</name>
    </ligand>
</feature>
<comment type="caution">
    <text evidence="12">The sequence shown here is derived from an EMBL/GenBank/DDBJ whole genome shotgun (WGS) entry which is preliminary data.</text>
</comment>
<dbReference type="PANTHER" id="PTHR11067">
    <property type="entry name" value="INOSINE TRIPHOSPHATE PYROPHOSPHATASE/HAM1 PROTEIN"/>
    <property type="match status" value="1"/>
</dbReference>
<reference evidence="12 13" key="1">
    <citation type="submission" date="2020-02" db="EMBL/GenBank/DDBJ databases">
        <title>Aliifodinibius halophilus 2W32, complete genome.</title>
        <authorList>
            <person name="Li Y."/>
            <person name="Wu S."/>
        </authorList>
    </citation>
    <scope>NUCLEOTIDE SEQUENCE [LARGE SCALE GENOMIC DNA]</scope>
    <source>
        <strain evidence="12 13">2W32</strain>
    </source>
</reference>
<dbReference type="InterPro" id="IPR029001">
    <property type="entry name" value="ITPase-like_fam"/>
</dbReference>
<comment type="catalytic activity">
    <reaction evidence="8 10">
        <text>dITP + H2O = dIMP + diphosphate + H(+)</text>
        <dbReference type="Rhea" id="RHEA:28342"/>
        <dbReference type="ChEBI" id="CHEBI:15377"/>
        <dbReference type="ChEBI" id="CHEBI:15378"/>
        <dbReference type="ChEBI" id="CHEBI:33019"/>
        <dbReference type="ChEBI" id="CHEBI:61194"/>
        <dbReference type="ChEBI" id="CHEBI:61382"/>
        <dbReference type="EC" id="3.6.1.66"/>
    </reaction>
</comment>
<dbReference type="GO" id="GO:0035870">
    <property type="term" value="F:dITP diphosphatase activity"/>
    <property type="evidence" value="ECO:0007669"/>
    <property type="project" value="UniProtKB-UniRule"/>
</dbReference>
<comment type="function">
    <text evidence="10">Pyrophosphatase that catalyzes the hydrolysis of nucleoside triphosphates to their monophosphate derivatives, with a high preference for the non-canonical purine nucleotides XTP (xanthosine triphosphate), dITP (deoxyinosine triphosphate) and ITP. Seems to function as a house-cleaning enzyme that removes non-canonical purine nucleotides from the nucleotide pool, thus preventing their incorporation into DNA/RNA and avoiding chromosomal lesions.</text>
</comment>
<evidence type="ECO:0000256" key="2">
    <source>
        <dbReference type="ARBA" id="ARBA00011738"/>
    </source>
</evidence>
<keyword evidence="7 10" id="KW-0546">Nucleotide metabolism</keyword>
<dbReference type="CDD" id="cd00515">
    <property type="entry name" value="HAM1"/>
    <property type="match status" value="1"/>
</dbReference>
<dbReference type="GO" id="GO:0009117">
    <property type="term" value="P:nucleotide metabolic process"/>
    <property type="evidence" value="ECO:0007669"/>
    <property type="project" value="UniProtKB-KW"/>
</dbReference>
<name>A0A6M1T609_9BACT</name>
<comment type="similarity">
    <text evidence="1 10 11">Belongs to the HAM1 NTPase family.</text>
</comment>
<keyword evidence="5 10" id="KW-0378">Hydrolase</keyword>
<evidence type="ECO:0000256" key="4">
    <source>
        <dbReference type="ARBA" id="ARBA00022741"/>
    </source>
</evidence>
<dbReference type="EMBL" id="JAALLS010000021">
    <property type="protein sequence ID" value="NGP89519.1"/>
    <property type="molecule type" value="Genomic_DNA"/>
</dbReference>
<keyword evidence="4 10" id="KW-0547">Nucleotide-binding</keyword>
<dbReference type="EC" id="3.6.1.66" evidence="10"/>
<keyword evidence="6 10" id="KW-0460">Magnesium</keyword>
<feature type="binding site" evidence="10">
    <location>
        <position position="72"/>
    </location>
    <ligand>
        <name>substrate</name>
    </ligand>
</feature>
<dbReference type="Gene3D" id="3.90.950.10">
    <property type="match status" value="1"/>
</dbReference>
<dbReference type="Proteomes" id="UP000479132">
    <property type="component" value="Unassembled WGS sequence"/>
</dbReference>
<feature type="binding site" evidence="10">
    <location>
        <position position="71"/>
    </location>
    <ligand>
        <name>Mg(2+)</name>
        <dbReference type="ChEBI" id="CHEBI:18420"/>
    </ligand>
</feature>
<comment type="cofactor">
    <cofactor evidence="10">
        <name>Mg(2+)</name>
        <dbReference type="ChEBI" id="CHEBI:18420"/>
    </cofactor>
    <text evidence="10">Binds 1 Mg(2+) ion per subunit.</text>
</comment>
<evidence type="ECO:0000256" key="9">
    <source>
        <dbReference type="ARBA" id="ARBA00052017"/>
    </source>
</evidence>
<comment type="subunit">
    <text evidence="2 10">Homodimer.</text>
</comment>
<dbReference type="GO" id="GO:0036220">
    <property type="term" value="F:ITP diphosphatase activity"/>
    <property type="evidence" value="ECO:0007669"/>
    <property type="project" value="UniProtKB-UniRule"/>
</dbReference>
<evidence type="ECO:0000256" key="5">
    <source>
        <dbReference type="ARBA" id="ARBA00022801"/>
    </source>
</evidence>
<feature type="active site" description="Proton acceptor" evidence="10">
    <location>
        <position position="71"/>
    </location>
</feature>
<evidence type="ECO:0000313" key="12">
    <source>
        <dbReference type="EMBL" id="NGP89519.1"/>
    </source>
</evidence>
<dbReference type="NCBIfam" id="TIGR00042">
    <property type="entry name" value="RdgB/HAM1 family non-canonical purine NTP pyrophosphatase"/>
    <property type="match status" value="1"/>
</dbReference>
<comment type="catalytic activity">
    <reaction evidence="9 10">
        <text>XTP + H2O = XMP + diphosphate + H(+)</text>
        <dbReference type="Rhea" id="RHEA:28610"/>
        <dbReference type="ChEBI" id="CHEBI:15377"/>
        <dbReference type="ChEBI" id="CHEBI:15378"/>
        <dbReference type="ChEBI" id="CHEBI:33019"/>
        <dbReference type="ChEBI" id="CHEBI:57464"/>
        <dbReference type="ChEBI" id="CHEBI:61314"/>
        <dbReference type="EC" id="3.6.1.66"/>
    </reaction>
</comment>
<organism evidence="12 13">
    <name type="scientific">Fodinibius halophilus</name>
    <dbReference type="NCBI Taxonomy" id="1736908"/>
    <lineage>
        <taxon>Bacteria</taxon>
        <taxon>Pseudomonadati</taxon>
        <taxon>Balneolota</taxon>
        <taxon>Balneolia</taxon>
        <taxon>Balneolales</taxon>
        <taxon>Balneolaceae</taxon>
        <taxon>Fodinibius</taxon>
    </lineage>
</organism>
<dbReference type="InterPro" id="IPR020922">
    <property type="entry name" value="dITP/XTP_pyrophosphatase"/>
</dbReference>
<feature type="binding site" evidence="10">
    <location>
        <begin position="181"/>
        <end position="182"/>
    </location>
    <ligand>
        <name>substrate</name>
    </ligand>
</feature>
<dbReference type="GO" id="GO:0046872">
    <property type="term" value="F:metal ion binding"/>
    <property type="evidence" value="ECO:0007669"/>
    <property type="project" value="UniProtKB-KW"/>
</dbReference>
<evidence type="ECO:0000256" key="11">
    <source>
        <dbReference type="RuleBase" id="RU003781"/>
    </source>
</evidence>
<evidence type="ECO:0000313" key="13">
    <source>
        <dbReference type="Proteomes" id="UP000479132"/>
    </source>
</evidence>
<comment type="catalytic activity">
    <reaction evidence="10">
        <text>ITP + H2O = IMP + diphosphate + H(+)</text>
        <dbReference type="Rhea" id="RHEA:29399"/>
        <dbReference type="ChEBI" id="CHEBI:15377"/>
        <dbReference type="ChEBI" id="CHEBI:15378"/>
        <dbReference type="ChEBI" id="CHEBI:33019"/>
        <dbReference type="ChEBI" id="CHEBI:58053"/>
        <dbReference type="ChEBI" id="CHEBI:61402"/>
        <dbReference type="EC" id="3.6.1.66"/>
    </reaction>
</comment>
<dbReference type="GO" id="GO:0000166">
    <property type="term" value="F:nucleotide binding"/>
    <property type="evidence" value="ECO:0007669"/>
    <property type="project" value="UniProtKB-KW"/>
</dbReference>
<evidence type="ECO:0000256" key="1">
    <source>
        <dbReference type="ARBA" id="ARBA00008023"/>
    </source>
</evidence>
<dbReference type="GO" id="GO:0005829">
    <property type="term" value="C:cytosol"/>
    <property type="evidence" value="ECO:0007669"/>
    <property type="project" value="TreeGrafter"/>
</dbReference>
<evidence type="ECO:0000256" key="10">
    <source>
        <dbReference type="HAMAP-Rule" id="MF_01405"/>
    </source>
</evidence>
<dbReference type="RefSeq" id="WP_165270357.1">
    <property type="nucleotide sequence ID" value="NZ_JAALLS010000021.1"/>
</dbReference>
<keyword evidence="13" id="KW-1185">Reference proteome</keyword>
<dbReference type="PANTHER" id="PTHR11067:SF9">
    <property type="entry name" value="INOSINE TRIPHOSPHATE PYROPHOSPHATASE"/>
    <property type="match status" value="1"/>
</dbReference>
<gene>
    <name evidence="12" type="primary">rdgB</name>
    <name evidence="12" type="ORF">G3569_14265</name>
</gene>
<evidence type="ECO:0000256" key="3">
    <source>
        <dbReference type="ARBA" id="ARBA00022723"/>
    </source>
</evidence>
<accession>A0A6M1T609</accession>
<evidence type="ECO:0000256" key="7">
    <source>
        <dbReference type="ARBA" id="ARBA00023080"/>
    </source>
</evidence>
<dbReference type="SUPFAM" id="SSF52972">
    <property type="entry name" value="ITPase-like"/>
    <property type="match status" value="1"/>
</dbReference>
<dbReference type="HAMAP" id="MF_01405">
    <property type="entry name" value="Non_canon_purine_NTPase"/>
    <property type="match status" value="1"/>
</dbReference>
<evidence type="ECO:0000256" key="6">
    <source>
        <dbReference type="ARBA" id="ARBA00022842"/>
    </source>
</evidence>
<comment type="caution">
    <text evidence="10">Lacks conserved residue(s) required for the propagation of feature annotation.</text>
</comment>
<protein>
    <recommendedName>
        <fullName evidence="10">dITP/XTP pyrophosphatase</fullName>
        <ecNumber evidence="10">3.6.1.66</ecNumber>
    </recommendedName>
    <alternativeName>
        <fullName evidence="10">Non-canonical purine NTP pyrophosphatase</fullName>
    </alternativeName>
    <alternativeName>
        <fullName evidence="10">Non-standard purine NTP pyrophosphatase</fullName>
    </alternativeName>
    <alternativeName>
        <fullName evidence="10">Nucleoside-triphosphate diphosphatase</fullName>
    </alternativeName>
    <alternativeName>
        <fullName evidence="10">Nucleoside-triphosphate pyrophosphatase</fullName>
        <shortName evidence="10">NTPase</shortName>
    </alternativeName>
</protein>
<dbReference type="AlphaFoldDB" id="A0A6M1T609"/>
<evidence type="ECO:0000256" key="8">
    <source>
        <dbReference type="ARBA" id="ARBA00051875"/>
    </source>
</evidence>
<sequence length="197" mass="22092">MFDTIVLASANKDKIKELCSTLAPLGITLKSTYDFPELEEVIEDKPTLEGNALKKAKYVYRETGLPSLSDDTGLEVDALDGAPGVYSARYAGDSVTYQDNTDKLLDELSEVPSEERKAQFRTVVAFVTDEGQYTFEGICRGVILNEERGSQGFGYDPVFKPDDYEQTFAELDAEEKNKISHRGKAIQKFYDWLKEQS</sequence>
<dbReference type="GO" id="GO:0036222">
    <property type="term" value="F:XTP diphosphatase activity"/>
    <property type="evidence" value="ECO:0007669"/>
    <property type="project" value="UniProtKB-UniRule"/>
</dbReference>
<dbReference type="Pfam" id="PF01725">
    <property type="entry name" value="Ham1p_like"/>
    <property type="match status" value="1"/>
</dbReference>
<dbReference type="GO" id="GO:0017111">
    <property type="term" value="F:ribonucleoside triphosphate phosphatase activity"/>
    <property type="evidence" value="ECO:0007669"/>
    <property type="project" value="InterPro"/>
</dbReference>
<proteinExistence type="inferred from homology"/>
<dbReference type="InterPro" id="IPR002637">
    <property type="entry name" value="RdgB/HAM1"/>
</dbReference>
<keyword evidence="3 10" id="KW-0479">Metal-binding</keyword>
<feature type="binding site" evidence="10">
    <location>
        <begin position="153"/>
        <end position="156"/>
    </location>
    <ligand>
        <name>substrate</name>
    </ligand>
</feature>
<feature type="binding site" evidence="10">
    <location>
        <position position="176"/>
    </location>
    <ligand>
        <name>substrate</name>
    </ligand>
</feature>
<dbReference type="FunFam" id="3.90.950.10:FF:000001">
    <property type="entry name" value="dITP/XTP pyrophosphatase"/>
    <property type="match status" value="1"/>
</dbReference>